<keyword evidence="11" id="KW-1185">Reference proteome</keyword>
<accession>A0A0D2WN25</accession>
<dbReference type="InterPro" id="IPR011059">
    <property type="entry name" value="Metal-dep_hydrolase_composite"/>
</dbReference>
<dbReference type="InterPro" id="IPR051607">
    <property type="entry name" value="Metallo-dep_hydrolases"/>
</dbReference>
<dbReference type="FunCoup" id="A0A0D2WN25">
    <property type="interactions" value="222"/>
</dbReference>
<comment type="similarity">
    <text evidence="2 8">Belongs to the metallo-dependent hydrolases superfamily. ATZ/TRZ family.</text>
</comment>
<keyword evidence="4 8" id="KW-0479">Metal-binding</keyword>
<dbReference type="STRING" id="595528.A0A0D2WN25"/>
<dbReference type="GO" id="GO:0008270">
    <property type="term" value="F:zinc ion binding"/>
    <property type="evidence" value="ECO:0007669"/>
    <property type="project" value="UniProtKB-UniRule"/>
</dbReference>
<dbReference type="PhylomeDB" id="A0A0D2WN25"/>
<evidence type="ECO:0000259" key="9">
    <source>
        <dbReference type="Pfam" id="PF01979"/>
    </source>
</evidence>
<dbReference type="eggNOG" id="KOG3968">
    <property type="taxonomic scope" value="Eukaryota"/>
</dbReference>
<dbReference type="OrthoDB" id="194468at2759"/>
<comment type="catalytic activity">
    <reaction evidence="7 8">
        <text>guanine + H2O + H(+) = xanthine + NH4(+)</text>
        <dbReference type="Rhea" id="RHEA:14665"/>
        <dbReference type="ChEBI" id="CHEBI:15377"/>
        <dbReference type="ChEBI" id="CHEBI:15378"/>
        <dbReference type="ChEBI" id="CHEBI:16235"/>
        <dbReference type="ChEBI" id="CHEBI:17712"/>
        <dbReference type="ChEBI" id="CHEBI:28938"/>
        <dbReference type="EC" id="3.5.4.3"/>
    </reaction>
</comment>
<name>A0A0D2WN25_CAPO3</name>
<evidence type="ECO:0000313" key="10">
    <source>
        <dbReference type="EMBL" id="KJE91703.1"/>
    </source>
</evidence>
<evidence type="ECO:0000256" key="7">
    <source>
        <dbReference type="ARBA" id="ARBA00051148"/>
    </source>
</evidence>
<dbReference type="Pfam" id="PF01979">
    <property type="entry name" value="Amidohydro_1"/>
    <property type="match status" value="1"/>
</dbReference>
<organism evidence="10 11">
    <name type="scientific">Capsaspora owczarzaki (strain ATCC 30864)</name>
    <dbReference type="NCBI Taxonomy" id="595528"/>
    <lineage>
        <taxon>Eukaryota</taxon>
        <taxon>Filasterea</taxon>
        <taxon>Capsaspora</taxon>
    </lineage>
</organism>
<comment type="cofactor">
    <cofactor evidence="8">
        <name>Zn(2+)</name>
        <dbReference type="ChEBI" id="CHEBI:29105"/>
    </cofactor>
    <text evidence="8">Binds 1 zinc ion per subunit.</text>
</comment>
<protein>
    <recommendedName>
        <fullName evidence="3 8">Guanine deaminase</fullName>
        <shortName evidence="8">Guanase</shortName>
        <ecNumber evidence="3 8">3.5.4.3</ecNumber>
    </recommendedName>
    <alternativeName>
        <fullName evidence="8">Guanine aminohydrolase</fullName>
    </alternativeName>
</protein>
<evidence type="ECO:0000256" key="2">
    <source>
        <dbReference type="ARBA" id="ARBA00006745"/>
    </source>
</evidence>
<gene>
    <name evidence="10" type="ORF">CAOG_002799</name>
</gene>
<dbReference type="AlphaFoldDB" id="A0A0D2WN25"/>
<evidence type="ECO:0000256" key="3">
    <source>
        <dbReference type="ARBA" id="ARBA00012781"/>
    </source>
</evidence>
<evidence type="ECO:0000256" key="6">
    <source>
        <dbReference type="ARBA" id="ARBA00022833"/>
    </source>
</evidence>
<evidence type="ECO:0000256" key="8">
    <source>
        <dbReference type="RuleBase" id="RU366009"/>
    </source>
</evidence>
<keyword evidence="6 8" id="KW-0862">Zinc</keyword>
<dbReference type="NCBIfam" id="TIGR02967">
    <property type="entry name" value="guan_deamin"/>
    <property type="match status" value="1"/>
</dbReference>
<dbReference type="EMBL" id="KE346363">
    <property type="protein sequence ID" value="KJE91703.1"/>
    <property type="molecule type" value="Genomic_DNA"/>
</dbReference>
<evidence type="ECO:0000256" key="5">
    <source>
        <dbReference type="ARBA" id="ARBA00022801"/>
    </source>
</evidence>
<dbReference type="InterPro" id="IPR032466">
    <property type="entry name" value="Metal_Hydrolase"/>
</dbReference>
<evidence type="ECO:0000256" key="4">
    <source>
        <dbReference type="ARBA" id="ARBA00022723"/>
    </source>
</evidence>
<dbReference type="Proteomes" id="UP000008743">
    <property type="component" value="Unassembled WGS sequence"/>
</dbReference>
<feature type="domain" description="Amidohydrolase-related" evidence="9">
    <location>
        <begin position="70"/>
        <end position="439"/>
    </location>
</feature>
<dbReference type="FunFam" id="3.20.20.140:FF:000022">
    <property type="entry name" value="Guanine deaminase"/>
    <property type="match status" value="1"/>
</dbReference>
<keyword evidence="5 8" id="KW-0378">Hydrolase</keyword>
<evidence type="ECO:0000256" key="1">
    <source>
        <dbReference type="ARBA" id="ARBA00004984"/>
    </source>
</evidence>
<sequence length="452" mass="49625">MTGEVRTVFRGGIVHCVDASTTQLLEDGVLGLDQSNRIVFVEDGSQLALLQDRYGFAADARTIQLKPHQFLMPGFIDTHIHASQYPNAGTGLDMPLLQWLETYTFPTEAMFANPEFAQNAYEKVVQRTLRSGTTACSYFTTIHREASTTLVETCERLGQRAYVGKVCMDRNSPSTYIEVTNESIRETEAFVQATLARNSELVTPIVTPRFVPTCSSQLMTGLGEVARRYNVPIQSHVSENAGEIEWVRQLHPQCSSYSDVYDVHGLLNSKAIMAHGVHLSEAEMQLLSARKVGVSHCPCSNYGILSGICRVRDLHQHNVKVGLGTDVSGGHSPAMLESLRLALIASKTVHFQEPALAPLRLYEGLHLATLGGAEVMGLQDQIGNFAPGKHFDALIVDPSSIDSPIDVFAKDKFSDRVEKFLFNGDDRNIVTVFVNGKVVKRLASAPALTADF</sequence>
<dbReference type="InParanoid" id="A0A0D2WN25"/>
<dbReference type="GO" id="GO:0008892">
    <property type="term" value="F:guanine deaminase activity"/>
    <property type="evidence" value="ECO:0007669"/>
    <property type="project" value="UniProtKB-UniRule"/>
</dbReference>
<dbReference type="SUPFAM" id="SSF51556">
    <property type="entry name" value="Metallo-dependent hydrolases"/>
    <property type="match status" value="1"/>
</dbReference>
<dbReference type="Gene3D" id="2.30.40.10">
    <property type="entry name" value="Urease, subunit C, domain 1"/>
    <property type="match status" value="1"/>
</dbReference>
<dbReference type="InterPro" id="IPR006680">
    <property type="entry name" value="Amidohydro-rel"/>
</dbReference>
<dbReference type="InterPro" id="IPR014311">
    <property type="entry name" value="Guanine_deaminase"/>
</dbReference>
<comment type="pathway">
    <text evidence="1 8">Purine metabolism; guanine degradation; xanthine from guanine: step 1/1.</text>
</comment>
<dbReference type="PANTHER" id="PTHR11271">
    <property type="entry name" value="GUANINE DEAMINASE"/>
    <property type="match status" value="1"/>
</dbReference>
<dbReference type="UniPathway" id="UPA00603">
    <property type="reaction ID" value="UER00660"/>
</dbReference>
<dbReference type="PANTHER" id="PTHR11271:SF6">
    <property type="entry name" value="GUANINE DEAMINASE"/>
    <property type="match status" value="1"/>
</dbReference>
<dbReference type="Gene3D" id="3.20.20.140">
    <property type="entry name" value="Metal-dependent hydrolases"/>
    <property type="match status" value="1"/>
</dbReference>
<comment type="function">
    <text evidence="8">Catalyzes the hydrolytic deamination of guanine, producing xanthine and ammonia.</text>
</comment>
<evidence type="ECO:0000313" key="11">
    <source>
        <dbReference type="Proteomes" id="UP000008743"/>
    </source>
</evidence>
<reference evidence="11" key="1">
    <citation type="submission" date="2011-02" db="EMBL/GenBank/DDBJ databases">
        <title>The Genome Sequence of Capsaspora owczarzaki ATCC 30864.</title>
        <authorList>
            <person name="Russ C."/>
            <person name="Cuomo C."/>
            <person name="Burger G."/>
            <person name="Gray M.W."/>
            <person name="Holland P.W.H."/>
            <person name="King N."/>
            <person name="Lang F.B.F."/>
            <person name="Roger A.J."/>
            <person name="Ruiz-Trillo I."/>
            <person name="Young S.K."/>
            <person name="Zeng Q."/>
            <person name="Gargeya S."/>
            <person name="Alvarado L."/>
            <person name="Berlin A."/>
            <person name="Chapman S.B."/>
            <person name="Chen Z."/>
            <person name="Freedman E."/>
            <person name="Gellesch M."/>
            <person name="Goldberg J."/>
            <person name="Griggs A."/>
            <person name="Gujja S."/>
            <person name="Heilman E."/>
            <person name="Heiman D."/>
            <person name="Howarth C."/>
            <person name="Mehta T."/>
            <person name="Neiman D."/>
            <person name="Pearson M."/>
            <person name="Roberts A."/>
            <person name="Saif S."/>
            <person name="Shea T."/>
            <person name="Shenoy N."/>
            <person name="Sisk P."/>
            <person name="Stolte C."/>
            <person name="Sykes S."/>
            <person name="White J."/>
            <person name="Yandava C."/>
            <person name="Haas B."/>
            <person name="Nusbaum C."/>
            <person name="Birren B."/>
        </authorList>
    </citation>
    <scope>NUCLEOTIDE SEQUENCE</scope>
    <source>
        <strain evidence="11">ATCC 30864</strain>
    </source>
</reference>
<dbReference type="SUPFAM" id="SSF51338">
    <property type="entry name" value="Composite domain of metallo-dependent hydrolases"/>
    <property type="match status" value="1"/>
</dbReference>
<dbReference type="RefSeq" id="XP_004348612.2">
    <property type="nucleotide sequence ID" value="XM_004348562.2"/>
</dbReference>
<dbReference type="GO" id="GO:0005829">
    <property type="term" value="C:cytosol"/>
    <property type="evidence" value="ECO:0007669"/>
    <property type="project" value="TreeGrafter"/>
</dbReference>
<proteinExistence type="inferred from homology"/>
<dbReference type="EC" id="3.5.4.3" evidence="3 8"/>
<dbReference type="GO" id="GO:0006147">
    <property type="term" value="P:guanine catabolic process"/>
    <property type="evidence" value="ECO:0007669"/>
    <property type="project" value="UniProtKB-UniRule"/>
</dbReference>